<dbReference type="Pfam" id="PF13505">
    <property type="entry name" value="OMP_b-brl"/>
    <property type="match status" value="1"/>
</dbReference>
<proteinExistence type="predicted"/>
<evidence type="ECO:0000313" key="3">
    <source>
        <dbReference type="EMBL" id="AKK20309.1"/>
    </source>
</evidence>
<feature type="domain" description="Outer membrane protein beta-barrel" evidence="2">
    <location>
        <begin position="90"/>
        <end position="250"/>
    </location>
</feature>
<dbReference type="KEGG" id="lau:G293_03405"/>
<keyword evidence="4" id="KW-1185">Reference proteome</keyword>
<name>A0A0G3I347_LIBAF</name>
<dbReference type="STRING" id="1277257.G293_03405"/>
<dbReference type="InterPro" id="IPR027385">
    <property type="entry name" value="Beta-barrel_OMP"/>
</dbReference>
<reference evidence="3 4" key="1">
    <citation type="journal article" date="2015" name="Genome Announc.">
        <title>Complete Genome Sequence of 'Candidatus Liberibacter africanus,' a Bacterium Associated with Citrus Huanglongbing.</title>
        <authorList>
            <person name="Lin H."/>
            <person name="Pietersen G."/>
            <person name="Han C."/>
            <person name="Read D.A."/>
            <person name="Lou B."/>
            <person name="Gupta G."/>
            <person name="Civerolo E.L."/>
        </authorList>
    </citation>
    <scope>NUCLEOTIDE SEQUENCE [LARGE SCALE GENOMIC DNA]</scope>
    <source>
        <strain evidence="3 4">PTSAPSY</strain>
    </source>
</reference>
<dbReference type="PATRIC" id="fig|1277257.4.peg.732"/>
<dbReference type="SUPFAM" id="SSF56925">
    <property type="entry name" value="OMPA-like"/>
    <property type="match status" value="1"/>
</dbReference>
<dbReference type="EMBL" id="CP004021">
    <property type="protein sequence ID" value="AKK20309.1"/>
    <property type="molecule type" value="Genomic_DNA"/>
</dbReference>
<evidence type="ECO:0000313" key="4">
    <source>
        <dbReference type="Proteomes" id="UP000035503"/>
    </source>
</evidence>
<dbReference type="Gene3D" id="2.40.160.20">
    <property type="match status" value="1"/>
</dbReference>
<dbReference type="AlphaFoldDB" id="A0A0G3I347"/>
<keyword evidence="1" id="KW-0732">Signal</keyword>
<evidence type="ECO:0000256" key="1">
    <source>
        <dbReference type="ARBA" id="ARBA00022729"/>
    </source>
</evidence>
<sequence length="250" mass="27198">MIGDDDGSCNSLDFLRLLGYINFLLGCTFYGDNIMQKFFLAIGVSSITLASFCAVQAADPVHHRRNPSRDPSRGSVPTIFSNRYVSSLQNFVGPYAGVSGLYESDFTTIDHDHNLAGVNIFGGYNVEDYGVVYGIEGNIRYTFDLENLVSRGYKLHGLGGSLRARLGYEVVDSVLLYGTGGVSTIERSYKSPVANKDVIAFPIGGVLGVGAETILVDNIIGRLEYTATKYKSSTIKNWRHSASIGIGMKF</sequence>
<protein>
    <submittedName>
        <fullName evidence="3">Outer membrane protein</fullName>
    </submittedName>
</protein>
<organism evidence="3 4">
    <name type="scientific">Candidatus Liberibacter africanus PTSAPSY</name>
    <dbReference type="NCBI Taxonomy" id="1277257"/>
    <lineage>
        <taxon>Bacteria</taxon>
        <taxon>Pseudomonadati</taxon>
        <taxon>Pseudomonadota</taxon>
        <taxon>Alphaproteobacteria</taxon>
        <taxon>Hyphomicrobiales</taxon>
        <taxon>Rhizobiaceae</taxon>
        <taxon>Liberibacter</taxon>
    </lineage>
</organism>
<gene>
    <name evidence="3" type="ORF">G293_03405</name>
</gene>
<accession>A0A0G3I347</accession>
<evidence type="ECO:0000259" key="2">
    <source>
        <dbReference type="Pfam" id="PF13505"/>
    </source>
</evidence>
<dbReference type="Proteomes" id="UP000035503">
    <property type="component" value="Chromosome"/>
</dbReference>
<dbReference type="InterPro" id="IPR011250">
    <property type="entry name" value="OMP/PagP_B-barrel"/>
</dbReference>